<organism evidence="1 2">
    <name type="scientific">Nephila pilipes</name>
    <name type="common">Giant wood spider</name>
    <name type="synonym">Nephila maculata</name>
    <dbReference type="NCBI Taxonomy" id="299642"/>
    <lineage>
        <taxon>Eukaryota</taxon>
        <taxon>Metazoa</taxon>
        <taxon>Ecdysozoa</taxon>
        <taxon>Arthropoda</taxon>
        <taxon>Chelicerata</taxon>
        <taxon>Arachnida</taxon>
        <taxon>Araneae</taxon>
        <taxon>Araneomorphae</taxon>
        <taxon>Entelegynae</taxon>
        <taxon>Araneoidea</taxon>
        <taxon>Nephilidae</taxon>
        <taxon>Nephila</taxon>
    </lineage>
</organism>
<name>A0A8X6QK35_NEPPI</name>
<gene>
    <name evidence="1" type="ORF">NPIL_256641</name>
</gene>
<reference evidence="1" key="1">
    <citation type="submission" date="2020-08" db="EMBL/GenBank/DDBJ databases">
        <title>Multicomponent nature underlies the extraordinary mechanical properties of spider dragline silk.</title>
        <authorList>
            <person name="Kono N."/>
            <person name="Nakamura H."/>
            <person name="Mori M."/>
            <person name="Yoshida Y."/>
            <person name="Ohtoshi R."/>
            <person name="Malay A.D."/>
            <person name="Moran D.A.P."/>
            <person name="Tomita M."/>
            <person name="Numata K."/>
            <person name="Arakawa K."/>
        </authorList>
    </citation>
    <scope>NUCLEOTIDE SEQUENCE</scope>
</reference>
<comment type="caution">
    <text evidence="1">The sequence shown here is derived from an EMBL/GenBank/DDBJ whole genome shotgun (WGS) entry which is preliminary data.</text>
</comment>
<evidence type="ECO:0000313" key="2">
    <source>
        <dbReference type="Proteomes" id="UP000887013"/>
    </source>
</evidence>
<protein>
    <submittedName>
        <fullName evidence="1">Uncharacterized protein</fullName>
    </submittedName>
</protein>
<keyword evidence="2" id="KW-1185">Reference proteome</keyword>
<dbReference type="Proteomes" id="UP000887013">
    <property type="component" value="Unassembled WGS sequence"/>
</dbReference>
<evidence type="ECO:0000313" key="1">
    <source>
        <dbReference type="EMBL" id="GFU29392.1"/>
    </source>
</evidence>
<accession>A0A8X6QK35</accession>
<dbReference type="EMBL" id="BMAW01129202">
    <property type="protein sequence ID" value="GFU29392.1"/>
    <property type="molecule type" value="Genomic_DNA"/>
</dbReference>
<dbReference type="AlphaFoldDB" id="A0A8X6QK35"/>
<proteinExistence type="predicted"/>
<sequence>MNSKSRLDFEVKLANMPLVAGGERGLKENVLNYAIWHPTKIVVRKPFAVLPLGCDLGEPLATFVVGQSNKAHALVTF</sequence>